<dbReference type="PROSITE" id="PS01209">
    <property type="entry name" value="LDLRA_1"/>
    <property type="match status" value="1"/>
</dbReference>
<comment type="caution">
    <text evidence="25">The sequence shown here is derived from an EMBL/GenBank/DDBJ whole genome shotgun (WGS) entry which is preliminary data.</text>
</comment>
<keyword evidence="8" id="KW-1052">Target cell membrane</keyword>
<dbReference type="InterPro" id="IPR020863">
    <property type="entry name" value="MACPF_CS"/>
</dbReference>
<evidence type="ECO:0000256" key="18">
    <source>
        <dbReference type="ARBA" id="ARBA00023180"/>
    </source>
</evidence>
<dbReference type="PRINTS" id="PR00764">
    <property type="entry name" value="COMPLEMENTC9"/>
</dbReference>
<keyword evidence="26" id="KW-1185">Reference proteome</keyword>
<gene>
    <name evidence="25" type="ORF">COCON_G00170600</name>
</gene>
<comment type="subunit">
    <text evidence="21">Homooligomer; about 20 C9 chains oligomerize to give rise to a huge beta-barrel that forms a 100 Angstrom diameter pore in target membranes. Component of the membrane attack complex (MAC), composed of complement C5b, C6, C7, C8A, C8B, C8G and multiple copies of the pore-forming subunit C9.</text>
</comment>
<feature type="chain" id="PRO_5040430715" description="Complement component C9" evidence="23">
    <location>
        <begin position="23"/>
        <end position="596"/>
    </location>
</feature>
<keyword evidence="14" id="KW-0473">Membrane attack complex</keyword>
<dbReference type="EMBL" id="JAFJMO010000012">
    <property type="protein sequence ID" value="KAJ8261337.1"/>
    <property type="molecule type" value="Genomic_DNA"/>
</dbReference>
<dbReference type="AlphaFoldDB" id="A0A9Q1D7Q0"/>
<evidence type="ECO:0000256" key="15">
    <source>
        <dbReference type="ARBA" id="ARBA00023136"/>
    </source>
</evidence>
<comment type="caution">
    <text evidence="22">Lacks conserved residue(s) required for the propagation of feature annotation.</text>
</comment>
<keyword evidence="12" id="KW-0391">Immunity</keyword>
<evidence type="ECO:0000256" key="7">
    <source>
        <dbReference type="ARBA" id="ARBA00022536"/>
    </source>
</evidence>
<dbReference type="GO" id="GO:0005579">
    <property type="term" value="C:membrane attack complex"/>
    <property type="evidence" value="ECO:0007669"/>
    <property type="project" value="UniProtKB-KW"/>
</dbReference>
<keyword evidence="19" id="KW-1053">Target membrane</keyword>
<comment type="subcellular location">
    <subcellularLocation>
        <location evidence="2">Secreted</location>
    </subcellularLocation>
    <subcellularLocation>
        <location evidence="1">Target cell membrane</location>
        <topology evidence="1">Multi-pass membrane protein</topology>
    </subcellularLocation>
</comment>
<dbReference type="Proteomes" id="UP001152803">
    <property type="component" value="Unassembled WGS sequence"/>
</dbReference>
<evidence type="ECO:0000256" key="5">
    <source>
        <dbReference type="ARBA" id="ARBA00022452"/>
    </source>
</evidence>
<evidence type="ECO:0000256" key="1">
    <source>
        <dbReference type="ARBA" id="ARBA00004276"/>
    </source>
</evidence>
<dbReference type="GO" id="GO:0005576">
    <property type="term" value="C:extracellular region"/>
    <property type="evidence" value="ECO:0007669"/>
    <property type="project" value="UniProtKB-SubCell"/>
</dbReference>
<dbReference type="SUPFAM" id="SSF82895">
    <property type="entry name" value="TSP-1 type 1 repeat"/>
    <property type="match status" value="1"/>
</dbReference>
<dbReference type="SUPFAM" id="SSF57196">
    <property type="entry name" value="EGF/Laminin"/>
    <property type="match status" value="1"/>
</dbReference>
<evidence type="ECO:0000256" key="16">
    <source>
        <dbReference type="ARBA" id="ARBA00023157"/>
    </source>
</evidence>
<keyword evidence="17" id="KW-0179">Complement alternate pathway</keyword>
<dbReference type="Pfam" id="PF01823">
    <property type="entry name" value="MACPF"/>
    <property type="match status" value="1"/>
</dbReference>
<accession>A0A9Q1D7Q0</accession>
<comment type="similarity">
    <text evidence="3">Belongs to the complement C6/C7/C8/C9 family.</text>
</comment>
<dbReference type="InterPro" id="IPR036055">
    <property type="entry name" value="LDL_receptor-like_sf"/>
</dbReference>
<dbReference type="SMART" id="SM00209">
    <property type="entry name" value="TSP1"/>
    <property type="match status" value="1"/>
</dbReference>
<sequence>MKPVMVYCVIFGILSNIAFIVGEDLPVIHGQLTRTAREANKQGAVDCQMGPWSNWTTCDPCSKKQFRSRTVEVFGQFQGLVCNQPLGERRACKTEQACTEDTSPPPCLSTEFQCDSGVCIKKRLVCNGDNDCGDFSDEECDNDPRRPCGNREMELSELARTAGYGMSILGSGARANAFNNELFNGVCSRLKDPNTLEYHRTPWNVAVLRYDSSAEESYSREVFDTTSTLLKEIIEENSLSISLGLSYKFEPTEEMKTPFSPKAGVTLAYGRKEIIKKINEEKTTKNKSFMRVKGKVQMGTFRMKSRDLRMTETFLLDVSALPLEYAKGEYFRFLEEYGTHYATSGKAGGEYELVYVLNKEYMETKSVTSRDVQRCFSIDVSIDVQGVPGVEGNVGVKPGFCNDLMNKEGGVHDQNALIDKVMTSVRGGTIDTATALKTKIEKTGVMDVDAYVAWAKSLTVAPVLIDSQSEAIQSLIPLNMQHAEVKKDNLKRAYEDYISEYNVCKCKPCQNGGTVSLIDGECLCLCLPEFEGLACQNVKSDNLKYHEEKVVQQGNWGCWSSWTGCSGVQRTRTRSCNTEGLTGGTCKGEVLDTDYC</sequence>
<dbReference type="PANTHER" id="PTHR45742">
    <property type="entry name" value="COMPLEMENT COMPONENT C6"/>
    <property type="match status" value="1"/>
</dbReference>
<keyword evidence="5" id="KW-1134">Transmembrane beta strand</keyword>
<dbReference type="SMART" id="SM00457">
    <property type="entry name" value="MACPF"/>
    <property type="match status" value="1"/>
</dbReference>
<evidence type="ECO:0000256" key="4">
    <source>
        <dbReference type="ARBA" id="ARBA00018261"/>
    </source>
</evidence>
<dbReference type="InterPro" id="IPR020864">
    <property type="entry name" value="MACPF"/>
</dbReference>
<dbReference type="InterPro" id="IPR023415">
    <property type="entry name" value="LDLR_class-A_CS"/>
</dbReference>
<proteinExistence type="inferred from homology"/>
<dbReference type="PROSITE" id="PS50068">
    <property type="entry name" value="LDLRA_2"/>
    <property type="match status" value="1"/>
</dbReference>
<keyword evidence="15" id="KW-0472">Membrane</keyword>
<dbReference type="InterPro" id="IPR000884">
    <property type="entry name" value="TSP1_rpt"/>
</dbReference>
<keyword evidence="16 22" id="KW-1015">Disulfide bond</keyword>
<feature type="signal peptide" evidence="23">
    <location>
        <begin position="1"/>
        <end position="22"/>
    </location>
</feature>
<dbReference type="Gene3D" id="4.10.400.10">
    <property type="entry name" value="Low-density Lipoprotein Receptor"/>
    <property type="match status" value="1"/>
</dbReference>
<evidence type="ECO:0000256" key="3">
    <source>
        <dbReference type="ARBA" id="ARBA00009214"/>
    </source>
</evidence>
<evidence type="ECO:0000256" key="8">
    <source>
        <dbReference type="ARBA" id="ARBA00022537"/>
    </source>
</evidence>
<dbReference type="PANTHER" id="PTHR45742:SF3">
    <property type="entry name" value="COMPLEMENT COMPONENT C9"/>
    <property type="match status" value="1"/>
</dbReference>
<dbReference type="Gene3D" id="2.10.25.10">
    <property type="entry name" value="Laminin"/>
    <property type="match status" value="1"/>
</dbReference>
<dbReference type="PROSITE" id="PS51412">
    <property type="entry name" value="MACPF_2"/>
    <property type="match status" value="1"/>
</dbReference>
<dbReference type="InterPro" id="IPR002172">
    <property type="entry name" value="LDrepeatLR_classA_rpt"/>
</dbReference>
<evidence type="ECO:0000256" key="13">
    <source>
        <dbReference type="ARBA" id="ARBA00022875"/>
    </source>
</evidence>
<dbReference type="GO" id="GO:0006957">
    <property type="term" value="P:complement activation, alternative pathway"/>
    <property type="evidence" value="ECO:0007669"/>
    <property type="project" value="UniProtKB-KW"/>
</dbReference>
<dbReference type="InterPro" id="IPR036383">
    <property type="entry name" value="TSP1_rpt_sf"/>
</dbReference>
<evidence type="ECO:0000256" key="17">
    <source>
        <dbReference type="ARBA" id="ARBA00023162"/>
    </source>
</evidence>
<evidence type="ECO:0000256" key="11">
    <source>
        <dbReference type="ARBA" id="ARBA00022852"/>
    </source>
</evidence>
<reference evidence="25" key="1">
    <citation type="journal article" date="2023" name="Science">
        <title>Genome structures resolve the early diversification of teleost fishes.</title>
        <authorList>
            <person name="Parey E."/>
            <person name="Louis A."/>
            <person name="Montfort J."/>
            <person name="Bouchez O."/>
            <person name="Roques C."/>
            <person name="Iampietro C."/>
            <person name="Lluch J."/>
            <person name="Castinel A."/>
            <person name="Donnadieu C."/>
            <person name="Desvignes T."/>
            <person name="Floi Bucao C."/>
            <person name="Jouanno E."/>
            <person name="Wen M."/>
            <person name="Mejri S."/>
            <person name="Dirks R."/>
            <person name="Jansen H."/>
            <person name="Henkel C."/>
            <person name="Chen W.J."/>
            <person name="Zahm M."/>
            <person name="Cabau C."/>
            <person name="Klopp C."/>
            <person name="Thompson A.W."/>
            <person name="Robinson-Rechavi M."/>
            <person name="Braasch I."/>
            <person name="Lecointre G."/>
            <person name="Bobe J."/>
            <person name="Postlethwait J.H."/>
            <person name="Berthelot C."/>
            <person name="Roest Crollius H."/>
            <person name="Guiguen Y."/>
        </authorList>
    </citation>
    <scope>NUCLEOTIDE SEQUENCE</scope>
    <source>
        <strain evidence="25">Concon-B</strain>
    </source>
</reference>
<dbReference type="GO" id="GO:0031640">
    <property type="term" value="P:killing of cells of another organism"/>
    <property type="evidence" value="ECO:0007669"/>
    <property type="project" value="UniProtKB-KW"/>
</dbReference>
<dbReference type="PROSITE" id="PS00279">
    <property type="entry name" value="MACPF_1"/>
    <property type="match status" value="1"/>
</dbReference>
<dbReference type="GO" id="GO:0044218">
    <property type="term" value="C:other organism cell membrane"/>
    <property type="evidence" value="ECO:0007669"/>
    <property type="project" value="UniProtKB-KW"/>
</dbReference>
<dbReference type="CDD" id="cd00112">
    <property type="entry name" value="LDLa"/>
    <property type="match status" value="1"/>
</dbReference>
<dbReference type="InterPro" id="IPR001862">
    <property type="entry name" value="MAC_perforin"/>
</dbReference>
<feature type="disulfide bond" evidence="22">
    <location>
        <begin position="107"/>
        <end position="119"/>
    </location>
</feature>
<evidence type="ECO:0000256" key="6">
    <source>
        <dbReference type="ARBA" id="ARBA00022525"/>
    </source>
</evidence>
<keyword evidence="13" id="KW-0180">Complement pathway</keyword>
<evidence type="ECO:0000256" key="20">
    <source>
        <dbReference type="ARBA" id="ARBA00093294"/>
    </source>
</evidence>
<keyword evidence="23" id="KW-0732">Signal</keyword>
<dbReference type="Gene3D" id="2.20.100.10">
    <property type="entry name" value="Thrombospondin type-1 (TSP1) repeat"/>
    <property type="match status" value="1"/>
</dbReference>
<keyword evidence="9" id="KW-0399">Innate immunity</keyword>
<dbReference type="PROSITE" id="PS50092">
    <property type="entry name" value="TSP1"/>
    <property type="match status" value="2"/>
</dbReference>
<keyword evidence="11" id="KW-0204">Cytolysis</keyword>
<organism evidence="25 26">
    <name type="scientific">Conger conger</name>
    <name type="common">Conger eel</name>
    <name type="synonym">Muraena conger</name>
    <dbReference type="NCBI Taxonomy" id="82655"/>
    <lineage>
        <taxon>Eukaryota</taxon>
        <taxon>Metazoa</taxon>
        <taxon>Chordata</taxon>
        <taxon>Craniata</taxon>
        <taxon>Vertebrata</taxon>
        <taxon>Euteleostomi</taxon>
        <taxon>Actinopterygii</taxon>
        <taxon>Neopterygii</taxon>
        <taxon>Teleostei</taxon>
        <taxon>Anguilliformes</taxon>
        <taxon>Congridae</taxon>
        <taxon>Conger</taxon>
    </lineage>
</organism>
<dbReference type="Pfam" id="PF00090">
    <property type="entry name" value="TSP_1"/>
    <property type="match status" value="1"/>
</dbReference>
<evidence type="ECO:0000256" key="19">
    <source>
        <dbReference type="ARBA" id="ARBA00023298"/>
    </source>
</evidence>
<evidence type="ECO:0000256" key="2">
    <source>
        <dbReference type="ARBA" id="ARBA00004613"/>
    </source>
</evidence>
<protein>
    <recommendedName>
        <fullName evidence="4">Complement component C9</fullName>
    </recommendedName>
</protein>
<evidence type="ECO:0000256" key="9">
    <source>
        <dbReference type="ARBA" id="ARBA00022588"/>
    </source>
</evidence>
<keyword evidence="18" id="KW-0325">Glycoprotein</keyword>
<keyword evidence="6" id="KW-0964">Secreted</keyword>
<evidence type="ECO:0000256" key="22">
    <source>
        <dbReference type="PROSITE-ProRule" id="PRU00124"/>
    </source>
</evidence>
<evidence type="ECO:0000256" key="12">
    <source>
        <dbReference type="ARBA" id="ARBA00022859"/>
    </source>
</evidence>
<evidence type="ECO:0000313" key="26">
    <source>
        <dbReference type="Proteomes" id="UP001152803"/>
    </source>
</evidence>
<evidence type="ECO:0000256" key="23">
    <source>
        <dbReference type="SAM" id="SignalP"/>
    </source>
</evidence>
<dbReference type="Pfam" id="PF00057">
    <property type="entry name" value="Ldl_recept_a"/>
    <property type="match status" value="1"/>
</dbReference>
<dbReference type="SMART" id="SM00192">
    <property type="entry name" value="LDLa"/>
    <property type="match status" value="1"/>
</dbReference>
<keyword evidence="10" id="KW-0812">Transmembrane</keyword>
<evidence type="ECO:0000256" key="21">
    <source>
        <dbReference type="ARBA" id="ARBA00093512"/>
    </source>
</evidence>
<keyword evidence="7" id="KW-0245">EGF-like domain</keyword>
<evidence type="ECO:0000259" key="24">
    <source>
        <dbReference type="PROSITE" id="PS51412"/>
    </source>
</evidence>
<comment type="function">
    <text evidence="20">Pore-forming component of the membrane attack complex (MAC), a multiprotein complex activated by the complement cascade, which inserts into a target cell membrane and forms a pore, leading to target cell membrane rupture and cell lysis. The MAC is initiated by proteolytic cleavage of C5 into complement C5b in response to the classical, alternative, lectin and GZMK complement pathways. The complement pathways consist in a cascade of proteins that leads to phagocytosis and breakdown of pathogens and signaling that strengthens the adaptive immune system. Constitutes the pore-forming subunit of the MAC complex: during MAC assembly, C9 associates with the C5b8 intermediate complex, and polymerizes to complete the pore.</text>
</comment>
<evidence type="ECO:0000256" key="10">
    <source>
        <dbReference type="ARBA" id="ARBA00022692"/>
    </source>
</evidence>
<name>A0A9Q1D7Q0_CONCO</name>
<dbReference type="SUPFAM" id="SSF57424">
    <property type="entry name" value="LDL receptor-like module"/>
    <property type="match status" value="1"/>
</dbReference>
<feature type="disulfide bond" evidence="22">
    <location>
        <begin position="114"/>
        <end position="132"/>
    </location>
</feature>
<feature type="domain" description="MACPF" evidence="24">
    <location>
        <begin position="144"/>
        <end position="505"/>
    </location>
</feature>
<evidence type="ECO:0000313" key="25">
    <source>
        <dbReference type="EMBL" id="KAJ8261337.1"/>
    </source>
</evidence>
<dbReference type="GO" id="GO:0006958">
    <property type="term" value="P:complement activation, classical pathway"/>
    <property type="evidence" value="ECO:0007669"/>
    <property type="project" value="UniProtKB-KW"/>
</dbReference>
<evidence type="ECO:0000256" key="14">
    <source>
        <dbReference type="ARBA" id="ARBA00023058"/>
    </source>
</evidence>
<dbReference type="OrthoDB" id="10037824at2759"/>